<keyword evidence="3" id="KW-0805">Transcription regulation</keyword>
<evidence type="ECO:0000259" key="7">
    <source>
        <dbReference type="PROSITE" id="PS50110"/>
    </source>
</evidence>
<dbReference type="Proteomes" id="UP000030649">
    <property type="component" value="Unassembled WGS sequence"/>
</dbReference>
<dbReference type="GO" id="GO:0000156">
    <property type="term" value="F:phosphorelay response regulator activity"/>
    <property type="evidence" value="ECO:0007669"/>
    <property type="project" value="TreeGrafter"/>
</dbReference>
<proteinExistence type="predicted"/>
<reference evidence="8 9" key="1">
    <citation type="journal article" date="2013" name="PLoS ONE">
        <title>Assembly-driven community genomics of a hypersaline microbial ecosystem.</title>
        <authorList>
            <person name="Podell S."/>
            <person name="Ugalde J.A."/>
            <person name="Narasingarao P."/>
            <person name="Banfield J.F."/>
            <person name="Heidelberg K.B."/>
            <person name="Allen E.E."/>
        </authorList>
    </citation>
    <scope>NUCLEOTIDE SEQUENCE [LARGE SCALE GENOMIC DNA]</scope>
    <source>
        <strain evidence="9">J07HQW1</strain>
    </source>
</reference>
<keyword evidence="1 6" id="KW-0597">Phosphoprotein</keyword>
<evidence type="ECO:0000256" key="1">
    <source>
        <dbReference type="ARBA" id="ARBA00022553"/>
    </source>
</evidence>
<evidence type="ECO:0000313" key="9">
    <source>
        <dbReference type="Proteomes" id="UP000030649"/>
    </source>
</evidence>
<dbReference type="PANTHER" id="PTHR48111">
    <property type="entry name" value="REGULATOR OF RPOS"/>
    <property type="match status" value="1"/>
</dbReference>
<dbReference type="PROSITE" id="PS50110">
    <property type="entry name" value="RESPONSE_REGULATORY"/>
    <property type="match status" value="1"/>
</dbReference>
<dbReference type="Pfam" id="PF00072">
    <property type="entry name" value="Response_reg"/>
    <property type="match status" value="1"/>
</dbReference>
<keyword evidence="2" id="KW-0902">Two-component regulatory system</keyword>
<dbReference type="GO" id="GO:0032993">
    <property type="term" value="C:protein-DNA complex"/>
    <property type="evidence" value="ECO:0007669"/>
    <property type="project" value="TreeGrafter"/>
</dbReference>
<dbReference type="AlphaFoldDB" id="U1PF31"/>
<dbReference type="STRING" id="1238424.J07HQW1_02262"/>
<dbReference type="InterPro" id="IPR001789">
    <property type="entry name" value="Sig_transdc_resp-reg_receiver"/>
</dbReference>
<organism evidence="8 9">
    <name type="scientific">Haloquadratum walsbyi J07HQW1</name>
    <dbReference type="NCBI Taxonomy" id="1238424"/>
    <lineage>
        <taxon>Archaea</taxon>
        <taxon>Methanobacteriati</taxon>
        <taxon>Methanobacteriota</taxon>
        <taxon>Stenosarchaea group</taxon>
        <taxon>Halobacteria</taxon>
        <taxon>Halobacteriales</taxon>
        <taxon>Haloferacaceae</taxon>
        <taxon>Haloquadratum</taxon>
    </lineage>
</organism>
<dbReference type="InterPro" id="IPR011006">
    <property type="entry name" value="CheY-like_superfamily"/>
</dbReference>
<dbReference type="SUPFAM" id="SSF52172">
    <property type="entry name" value="CheY-like"/>
    <property type="match status" value="1"/>
</dbReference>
<feature type="domain" description="Response regulatory" evidence="7">
    <location>
        <begin position="7"/>
        <end position="116"/>
    </location>
</feature>
<sequence>MSNNEKQILIVEDEPELADLYAVWLSAEYSVDVAYGAKEAIAKADESFDIMILDRRMPEQPGRKVLRKVRDAGYQMRVAMVTAVEPDFDILEMEFDDYAVKPVSREDMLELVSDLIDRDSYSELMNKMYQISEKKALLEERKDQRELSDNDEYQQLIEELDSVKQQVDEKAGQLNTQQAFKDI</sequence>
<dbReference type="InterPro" id="IPR013971">
    <property type="entry name" value="HalX_domain"/>
</dbReference>
<dbReference type="GO" id="GO:0006355">
    <property type="term" value="P:regulation of DNA-templated transcription"/>
    <property type="evidence" value="ECO:0007669"/>
    <property type="project" value="TreeGrafter"/>
</dbReference>
<evidence type="ECO:0000256" key="5">
    <source>
        <dbReference type="ARBA" id="ARBA00023163"/>
    </source>
</evidence>
<dbReference type="HOGENOM" id="CLU_114810_0_0_2"/>
<name>U1PF31_9EURY</name>
<dbReference type="GO" id="GO:0000976">
    <property type="term" value="F:transcription cis-regulatory region binding"/>
    <property type="evidence" value="ECO:0007669"/>
    <property type="project" value="TreeGrafter"/>
</dbReference>
<feature type="modified residue" description="4-aspartylphosphate" evidence="6">
    <location>
        <position position="54"/>
    </location>
</feature>
<evidence type="ECO:0000256" key="4">
    <source>
        <dbReference type="ARBA" id="ARBA00023125"/>
    </source>
</evidence>
<dbReference type="Pfam" id="PF08663">
    <property type="entry name" value="HalX"/>
    <property type="match status" value="1"/>
</dbReference>
<evidence type="ECO:0000256" key="2">
    <source>
        <dbReference type="ARBA" id="ARBA00023012"/>
    </source>
</evidence>
<dbReference type="InterPro" id="IPR039420">
    <property type="entry name" value="WalR-like"/>
</dbReference>
<dbReference type="SMART" id="SM00448">
    <property type="entry name" value="REC"/>
    <property type="match status" value="1"/>
</dbReference>
<accession>U1PF31</accession>
<protein>
    <submittedName>
        <fullName evidence="8">HoxA-like transcriptional regulator</fullName>
    </submittedName>
</protein>
<gene>
    <name evidence="8" type="ORF">J07HQW1_02262</name>
</gene>
<dbReference type="GO" id="GO:0005829">
    <property type="term" value="C:cytosol"/>
    <property type="evidence" value="ECO:0007669"/>
    <property type="project" value="TreeGrafter"/>
</dbReference>
<keyword evidence="5" id="KW-0804">Transcription</keyword>
<dbReference type="EMBL" id="KE356560">
    <property type="protein sequence ID" value="ERG92227.1"/>
    <property type="molecule type" value="Genomic_DNA"/>
</dbReference>
<keyword evidence="4" id="KW-0238">DNA-binding</keyword>
<dbReference type="Gene3D" id="3.40.50.2300">
    <property type="match status" value="1"/>
</dbReference>
<evidence type="ECO:0000256" key="3">
    <source>
        <dbReference type="ARBA" id="ARBA00023015"/>
    </source>
</evidence>
<evidence type="ECO:0000313" key="8">
    <source>
        <dbReference type="EMBL" id="ERG92227.1"/>
    </source>
</evidence>
<dbReference type="PANTHER" id="PTHR48111:SF1">
    <property type="entry name" value="TWO-COMPONENT RESPONSE REGULATOR ORR33"/>
    <property type="match status" value="1"/>
</dbReference>
<evidence type="ECO:0000256" key="6">
    <source>
        <dbReference type="PROSITE-ProRule" id="PRU00169"/>
    </source>
</evidence>